<evidence type="ECO:0000313" key="7">
    <source>
        <dbReference type="Proteomes" id="UP000321523"/>
    </source>
</evidence>
<feature type="transmembrane region" description="Helical" evidence="5">
    <location>
        <begin position="49"/>
        <end position="71"/>
    </location>
</feature>
<dbReference type="Pfam" id="PF05101">
    <property type="entry name" value="VirB3"/>
    <property type="match status" value="1"/>
</dbReference>
<evidence type="ECO:0008006" key="8">
    <source>
        <dbReference type="Google" id="ProtNLM"/>
    </source>
</evidence>
<keyword evidence="4 5" id="KW-0472">Membrane</keyword>
<evidence type="ECO:0000256" key="2">
    <source>
        <dbReference type="ARBA" id="ARBA00022692"/>
    </source>
</evidence>
<dbReference type="Proteomes" id="UP000321523">
    <property type="component" value="Unassembled WGS sequence"/>
</dbReference>
<dbReference type="AlphaFoldDB" id="A0A512E2C3"/>
<gene>
    <name evidence="6" type="ORF">SAE02_67680</name>
</gene>
<keyword evidence="3 5" id="KW-1133">Transmembrane helix</keyword>
<accession>A0A512E2C3</accession>
<evidence type="ECO:0000256" key="5">
    <source>
        <dbReference type="SAM" id="Phobius"/>
    </source>
</evidence>
<protein>
    <recommendedName>
        <fullName evidence="8">Type IV secretion system protein VirB3</fullName>
    </recommendedName>
</protein>
<dbReference type="OrthoDB" id="9799932at2"/>
<proteinExistence type="predicted"/>
<sequence>MSDPHTLRMDREDTLHVGATRPVRFLGLPMPLAVGLAGLAYMIQANVTGWQGILWAISIVGPCWGFAYLLVAHDPYGVNVALAWTRTCILSLDKGLWGGPTCSPLPARSRHVR</sequence>
<reference evidence="6 7" key="1">
    <citation type="submission" date="2019-07" db="EMBL/GenBank/DDBJ databases">
        <title>Whole genome shotgun sequence of Skermanella aerolata NBRC 106429.</title>
        <authorList>
            <person name="Hosoyama A."/>
            <person name="Uohara A."/>
            <person name="Ohji S."/>
            <person name="Ichikawa N."/>
        </authorList>
    </citation>
    <scope>NUCLEOTIDE SEQUENCE [LARGE SCALE GENOMIC DNA]</scope>
    <source>
        <strain evidence="6 7">NBRC 106429</strain>
    </source>
</reference>
<evidence type="ECO:0000256" key="4">
    <source>
        <dbReference type="ARBA" id="ARBA00023136"/>
    </source>
</evidence>
<evidence type="ECO:0000256" key="1">
    <source>
        <dbReference type="ARBA" id="ARBA00004370"/>
    </source>
</evidence>
<feature type="transmembrane region" description="Helical" evidence="5">
    <location>
        <begin position="25"/>
        <end position="43"/>
    </location>
</feature>
<dbReference type="GO" id="GO:0016020">
    <property type="term" value="C:membrane"/>
    <property type="evidence" value="ECO:0007669"/>
    <property type="project" value="UniProtKB-SubCell"/>
</dbReference>
<keyword evidence="2 5" id="KW-0812">Transmembrane</keyword>
<evidence type="ECO:0000256" key="3">
    <source>
        <dbReference type="ARBA" id="ARBA00022989"/>
    </source>
</evidence>
<comment type="subcellular location">
    <subcellularLocation>
        <location evidence="1">Membrane</location>
    </subcellularLocation>
</comment>
<keyword evidence="7" id="KW-1185">Reference proteome</keyword>
<dbReference type="EMBL" id="BJYZ01000046">
    <property type="protein sequence ID" value="GEO42620.1"/>
    <property type="molecule type" value="Genomic_DNA"/>
</dbReference>
<dbReference type="InterPro" id="IPR007792">
    <property type="entry name" value="T4SS_VirB3/TrbD/AvhB"/>
</dbReference>
<name>A0A512E2C3_9PROT</name>
<dbReference type="RefSeq" id="WP_147041151.1">
    <property type="nucleotide sequence ID" value="NZ_BJYZ01000046.1"/>
</dbReference>
<comment type="caution">
    <text evidence="6">The sequence shown here is derived from an EMBL/GenBank/DDBJ whole genome shotgun (WGS) entry which is preliminary data.</text>
</comment>
<organism evidence="6 7">
    <name type="scientific">Skermanella aerolata</name>
    <dbReference type="NCBI Taxonomy" id="393310"/>
    <lineage>
        <taxon>Bacteria</taxon>
        <taxon>Pseudomonadati</taxon>
        <taxon>Pseudomonadota</taxon>
        <taxon>Alphaproteobacteria</taxon>
        <taxon>Rhodospirillales</taxon>
        <taxon>Azospirillaceae</taxon>
        <taxon>Skermanella</taxon>
    </lineage>
</organism>
<evidence type="ECO:0000313" key="6">
    <source>
        <dbReference type="EMBL" id="GEO42620.1"/>
    </source>
</evidence>